<dbReference type="AlphaFoldDB" id="A0A316YRR5"/>
<feature type="region of interest" description="Disordered" evidence="1">
    <location>
        <begin position="1"/>
        <end position="39"/>
    </location>
</feature>
<evidence type="ECO:0000313" key="4">
    <source>
        <dbReference type="Proteomes" id="UP000245768"/>
    </source>
</evidence>
<dbReference type="EMBL" id="KZ819635">
    <property type="protein sequence ID" value="PWN92250.1"/>
    <property type="molecule type" value="Genomic_DNA"/>
</dbReference>
<dbReference type="GeneID" id="37046803"/>
<feature type="domain" description="DUF7721" evidence="2">
    <location>
        <begin position="42"/>
        <end position="120"/>
    </location>
</feature>
<dbReference type="InParanoid" id="A0A316YRR5"/>
<dbReference type="OrthoDB" id="2290255at2759"/>
<proteinExistence type="predicted"/>
<dbReference type="RefSeq" id="XP_025379448.1">
    <property type="nucleotide sequence ID" value="XM_025524887.1"/>
</dbReference>
<evidence type="ECO:0000313" key="3">
    <source>
        <dbReference type="EMBL" id="PWN92250.1"/>
    </source>
</evidence>
<reference evidence="3 4" key="1">
    <citation type="journal article" date="2018" name="Mol. Biol. Evol.">
        <title>Broad Genomic Sampling Reveals a Smut Pathogenic Ancestry of the Fungal Clade Ustilaginomycotina.</title>
        <authorList>
            <person name="Kijpornyongpan T."/>
            <person name="Mondo S.J."/>
            <person name="Barry K."/>
            <person name="Sandor L."/>
            <person name="Lee J."/>
            <person name="Lipzen A."/>
            <person name="Pangilinan J."/>
            <person name="LaButti K."/>
            <person name="Hainaut M."/>
            <person name="Henrissat B."/>
            <person name="Grigoriev I.V."/>
            <person name="Spatafora J.W."/>
            <person name="Aime M.C."/>
        </authorList>
    </citation>
    <scope>NUCLEOTIDE SEQUENCE [LARGE SCALE GENOMIC DNA]</scope>
    <source>
        <strain evidence="3 4">MCA 4198</strain>
    </source>
</reference>
<accession>A0A316YRR5</accession>
<gene>
    <name evidence="3" type="ORF">FA10DRAFT_300761</name>
</gene>
<evidence type="ECO:0000256" key="1">
    <source>
        <dbReference type="SAM" id="MobiDB-lite"/>
    </source>
</evidence>
<dbReference type="STRING" id="215250.A0A316YRR5"/>
<keyword evidence="4" id="KW-1185">Reference proteome</keyword>
<organism evidence="3 4">
    <name type="scientific">Acaromyces ingoldii</name>
    <dbReference type="NCBI Taxonomy" id="215250"/>
    <lineage>
        <taxon>Eukaryota</taxon>
        <taxon>Fungi</taxon>
        <taxon>Dikarya</taxon>
        <taxon>Basidiomycota</taxon>
        <taxon>Ustilaginomycotina</taxon>
        <taxon>Exobasidiomycetes</taxon>
        <taxon>Exobasidiales</taxon>
        <taxon>Cryptobasidiaceae</taxon>
        <taxon>Acaromyces</taxon>
    </lineage>
</organism>
<dbReference type="PANTHER" id="PTHR39477">
    <property type="entry name" value="CHROMOSOME 8, WHOLE GENOME SHOTGUN SEQUENCE"/>
    <property type="match status" value="1"/>
</dbReference>
<dbReference type="PANTHER" id="PTHR39477:SF1">
    <property type="entry name" value="BETA-FLANKING PROTEIN"/>
    <property type="match status" value="1"/>
</dbReference>
<dbReference type="Pfam" id="PF24845">
    <property type="entry name" value="DUF7721"/>
    <property type="match status" value="1"/>
</dbReference>
<protein>
    <recommendedName>
        <fullName evidence="2">DUF7721 domain-containing protein</fullName>
    </recommendedName>
</protein>
<name>A0A316YRR5_9BASI</name>
<dbReference type="InterPro" id="IPR056138">
    <property type="entry name" value="DUF7721"/>
</dbReference>
<sequence>MDQLMNAGKQFLANQGGGDNQQQQQQQGGGGGNQGFDIGSVQSLISNAQNHGNGQQQDASLFNSAASFLKNNQGNMDGNIDENTLLQHHDKVQNSNETAHSSEIGNAAALGAIKNVLGGSGGGGQGGGDFQSKLIGAAMSQAGQLFDQKQQNGQASGDKQDAMQTAGQAVMKLLIKNQVSGMIGGGQSGGLGSLAKLLM</sequence>
<evidence type="ECO:0000259" key="2">
    <source>
        <dbReference type="Pfam" id="PF24845"/>
    </source>
</evidence>
<dbReference type="Proteomes" id="UP000245768">
    <property type="component" value="Unassembled WGS sequence"/>
</dbReference>